<dbReference type="Proteomes" id="UP000245021">
    <property type="component" value="Unassembled WGS sequence"/>
</dbReference>
<organism evidence="2 3">
    <name type="scientific">Lactococcus termiticola</name>
    <dbReference type="NCBI Taxonomy" id="2169526"/>
    <lineage>
        <taxon>Bacteria</taxon>
        <taxon>Bacillati</taxon>
        <taxon>Bacillota</taxon>
        <taxon>Bacilli</taxon>
        <taxon>Lactobacillales</taxon>
        <taxon>Streptococcaceae</taxon>
        <taxon>Lactococcus</taxon>
    </lineage>
</organism>
<comment type="caution">
    <text evidence="2">The sequence shown here is derived from an EMBL/GenBank/DDBJ whole genome shotgun (WGS) entry which is preliminary data.</text>
</comment>
<protein>
    <recommendedName>
        <fullName evidence="4">Integral membrane protein</fullName>
    </recommendedName>
</protein>
<dbReference type="RefSeq" id="WP_109245326.1">
    <property type="nucleotide sequence ID" value="NZ_BFFO01000002.1"/>
</dbReference>
<evidence type="ECO:0008006" key="4">
    <source>
        <dbReference type="Google" id="ProtNLM"/>
    </source>
</evidence>
<evidence type="ECO:0000256" key="1">
    <source>
        <dbReference type="SAM" id="Phobius"/>
    </source>
</evidence>
<keyword evidence="1" id="KW-0472">Membrane</keyword>
<evidence type="ECO:0000313" key="2">
    <source>
        <dbReference type="EMBL" id="GBG96341.1"/>
    </source>
</evidence>
<feature type="transmembrane region" description="Helical" evidence="1">
    <location>
        <begin position="135"/>
        <end position="156"/>
    </location>
</feature>
<keyword evidence="1" id="KW-1133">Transmembrane helix</keyword>
<feature type="transmembrane region" description="Helical" evidence="1">
    <location>
        <begin position="24"/>
        <end position="42"/>
    </location>
</feature>
<feature type="transmembrane region" description="Helical" evidence="1">
    <location>
        <begin position="78"/>
        <end position="95"/>
    </location>
</feature>
<dbReference type="AlphaFoldDB" id="A0A2R5HJD8"/>
<accession>A0A2R5HJD8</accession>
<evidence type="ECO:0000313" key="3">
    <source>
        <dbReference type="Proteomes" id="UP000245021"/>
    </source>
</evidence>
<feature type="transmembrane region" description="Helical" evidence="1">
    <location>
        <begin position="213"/>
        <end position="233"/>
    </location>
</feature>
<dbReference type="OrthoDB" id="1696382at2"/>
<gene>
    <name evidence="2" type="ORF">NtB2_00452</name>
</gene>
<dbReference type="EMBL" id="BFFO01000002">
    <property type="protein sequence ID" value="GBG96341.1"/>
    <property type="molecule type" value="Genomic_DNA"/>
</dbReference>
<reference evidence="2 3" key="1">
    <citation type="journal article" date="2018" name="Genome Announc.">
        <title>Draft Genome Sequence of Lactococcus sp. Strain NtB2 (JCM 32569), Isolated from the Gut of the Higher Termite Nasutitermes takasagoensis.</title>
        <authorList>
            <person name="Noda S."/>
            <person name="Aihara C."/>
            <person name="Yuki M."/>
            <person name="Ohkuma M."/>
        </authorList>
    </citation>
    <scope>NUCLEOTIDE SEQUENCE [LARGE SCALE GENOMIC DNA]</scope>
    <source>
        <strain evidence="2 3">NtB2</strain>
    </source>
</reference>
<feature type="transmembrane region" description="Helical" evidence="1">
    <location>
        <begin position="168"/>
        <end position="193"/>
    </location>
</feature>
<sequence length="245" mass="28175">MNYFFISNDFATGPGFGMFSPTHLLTLLFLAFVGFFIIRNYVKSERSNRKTIRRTIAVIIVSLEVIKDIALLSTGQFTLGNFPFQLCGLGIFFVLWDAFKPTRTSQALLYSLTLPGALMAELTPDWVTNHFINLFVWQSFLIHCLLISYVLCQLISRELLPDFRELRLVLGVMVVIVPIVWVLNQLWATNFFFLEIPVAGSPLMPVHDIFGNFYILGMILLVLLFWMVMYLPWELAKTMRKASKI</sequence>
<name>A0A2R5HJD8_9LACT</name>
<proteinExistence type="predicted"/>
<dbReference type="Pfam" id="PF14808">
    <property type="entry name" value="TMEM164"/>
    <property type="match status" value="1"/>
</dbReference>
<keyword evidence="3" id="KW-1185">Reference proteome</keyword>
<keyword evidence="1" id="KW-0812">Transmembrane</keyword>